<keyword evidence="2" id="KW-0472">Membrane</keyword>
<feature type="domain" description="EamA" evidence="3">
    <location>
        <begin position="148"/>
        <end position="277"/>
    </location>
</feature>
<dbReference type="InterPro" id="IPR000620">
    <property type="entry name" value="EamA_dom"/>
</dbReference>
<dbReference type="RefSeq" id="WP_285667643.1">
    <property type="nucleotide sequence ID" value="NZ_BSTX01000009.1"/>
</dbReference>
<feature type="transmembrane region" description="Helical" evidence="2">
    <location>
        <begin position="73"/>
        <end position="93"/>
    </location>
</feature>
<feature type="transmembrane region" description="Helical" evidence="2">
    <location>
        <begin position="123"/>
        <end position="141"/>
    </location>
</feature>
<sequence length="286" mass="28953">MTVALPAKAGGVGTAVALTLGSMTLVQSGLAASTLLFDDLGPAGTTWLRLSWAAVILLAVTRPKPWAMSKKDLGGVALLGTASGLMTLLSAAAIDRLPLSAVVAVGFLGPLGIGVFRRAGRLGLLWPPIALAGVVLVTQPWNGSVDPLGLAYAVGNAACWAAYILLTQKVADRLPGLTGLALSMTVAALVTAVAGAGHAVPRLDGRIVLVGLGIALLLPVLPYVMEMLALRRMAVGAFGTLLSLEPALALVIGTVFLSQVPHWWQVAGIGLVSLAAAGAARGGKRT</sequence>
<protein>
    <submittedName>
        <fullName evidence="4">Membrane protein</fullName>
    </submittedName>
</protein>
<feature type="transmembrane region" description="Helical" evidence="2">
    <location>
        <begin position="206"/>
        <end position="225"/>
    </location>
</feature>
<reference evidence="4" key="1">
    <citation type="submission" date="2023-03" db="EMBL/GenBank/DDBJ databases">
        <title>Actinorhabdospora filicis NBRC 111898.</title>
        <authorList>
            <person name="Ichikawa N."/>
            <person name="Sato H."/>
            <person name="Tonouchi N."/>
        </authorList>
    </citation>
    <scope>NUCLEOTIDE SEQUENCE</scope>
    <source>
        <strain evidence="4">NBRC 111898</strain>
    </source>
</reference>
<evidence type="ECO:0000256" key="2">
    <source>
        <dbReference type="SAM" id="Phobius"/>
    </source>
</evidence>
<feature type="transmembrane region" description="Helical" evidence="2">
    <location>
        <begin position="237"/>
        <end position="257"/>
    </location>
</feature>
<comment type="similarity">
    <text evidence="1">Belongs to the EamA transporter family.</text>
</comment>
<feature type="transmembrane region" description="Helical" evidence="2">
    <location>
        <begin position="263"/>
        <end position="280"/>
    </location>
</feature>
<feature type="transmembrane region" description="Helical" evidence="2">
    <location>
        <begin position="178"/>
        <end position="200"/>
    </location>
</feature>
<evidence type="ECO:0000256" key="1">
    <source>
        <dbReference type="ARBA" id="ARBA00007362"/>
    </source>
</evidence>
<keyword evidence="5" id="KW-1185">Reference proteome</keyword>
<feature type="transmembrane region" description="Helical" evidence="2">
    <location>
        <begin position="147"/>
        <end position="166"/>
    </location>
</feature>
<dbReference type="InterPro" id="IPR037185">
    <property type="entry name" value="EmrE-like"/>
</dbReference>
<gene>
    <name evidence="4" type="ORF">Afil01_68740</name>
</gene>
<evidence type="ECO:0000313" key="5">
    <source>
        <dbReference type="Proteomes" id="UP001165079"/>
    </source>
</evidence>
<dbReference type="Pfam" id="PF00892">
    <property type="entry name" value="EamA"/>
    <property type="match status" value="1"/>
</dbReference>
<dbReference type="SUPFAM" id="SSF103481">
    <property type="entry name" value="Multidrug resistance efflux transporter EmrE"/>
    <property type="match status" value="1"/>
</dbReference>
<dbReference type="GO" id="GO:0016020">
    <property type="term" value="C:membrane"/>
    <property type="evidence" value="ECO:0007669"/>
    <property type="project" value="InterPro"/>
</dbReference>
<keyword evidence="2" id="KW-1133">Transmembrane helix</keyword>
<dbReference type="Proteomes" id="UP001165079">
    <property type="component" value="Unassembled WGS sequence"/>
</dbReference>
<accession>A0A9W6SUH9</accession>
<keyword evidence="2" id="KW-0812">Transmembrane</keyword>
<name>A0A9W6SUH9_9ACTN</name>
<dbReference type="AlphaFoldDB" id="A0A9W6SUH9"/>
<comment type="caution">
    <text evidence="4">The sequence shown here is derived from an EMBL/GenBank/DDBJ whole genome shotgun (WGS) entry which is preliminary data.</text>
</comment>
<feature type="transmembrane region" description="Helical" evidence="2">
    <location>
        <begin position="99"/>
        <end position="116"/>
    </location>
</feature>
<evidence type="ECO:0000259" key="3">
    <source>
        <dbReference type="Pfam" id="PF00892"/>
    </source>
</evidence>
<dbReference type="EMBL" id="BSTX01000009">
    <property type="protein sequence ID" value="GLZ82067.1"/>
    <property type="molecule type" value="Genomic_DNA"/>
</dbReference>
<feature type="transmembrane region" description="Helical" evidence="2">
    <location>
        <begin position="41"/>
        <end position="61"/>
    </location>
</feature>
<organism evidence="4 5">
    <name type="scientific">Actinorhabdospora filicis</name>
    <dbReference type="NCBI Taxonomy" id="1785913"/>
    <lineage>
        <taxon>Bacteria</taxon>
        <taxon>Bacillati</taxon>
        <taxon>Actinomycetota</taxon>
        <taxon>Actinomycetes</taxon>
        <taxon>Micromonosporales</taxon>
        <taxon>Micromonosporaceae</taxon>
        <taxon>Actinorhabdospora</taxon>
    </lineage>
</organism>
<proteinExistence type="inferred from homology"/>
<evidence type="ECO:0000313" key="4">
    <source>
        <dbReference type="EMBL" id="GLZ82067.1"/>
    </source>
</evidence>